<dbReference type="Pfam" id="PF08241">
    <property type="entry name" value="Methyltransf_11"/>
    <property type="match status" value="1"/>
</dbReference>
<keyword evidence="2" id="KW-0489">Methyltransferase</keyword>
<dbReference type="SUPFAM" id="SSF53335">
    <property type="entry name" value="S-adenosyl-L-methionine-dependent methyltransferases"/>
    <property type="match status" value="1"/>
</dbReference>
<dbReference type="AlphaFoldDB" id="A0A6L9MKA0"/>
<dbReference type="Proteomes" id="UP000476332">
    <property type="component" value="Unassembled WGS sequence"/>
</dbReference>
<dbReference type="Gene3D" id="3.40.50.150">
    <property type="entry name" value="Vaccinia Virus protein VP39"/>
    <property type="match status" value="1"/>
</dbReference>
<evidence type="ECO:0000259" key="1">
    <source>
        <dbReference type="Pfam" id="PF08241"/>
    </source>
</evidence>
<dbReference type="GO" id="GO:0008757">
    <property type="term" value="F:S-adenosylmethionine-dependent methyltransferase activity"/>
    <property type="evidence" value="ECO:0007669"/>
    <property type="project" value="InterPro"/>
</dbReference>
<evidence type="ECO:0000313" key="2">
    <source>
        <dbReference type="EMBL" id="NDV87920.1"/>
    </source>
</evidence>
<dbReference type="EMBL" id="JAAAMJ010000011">
    <property type="protein sequence ID" value="NDV87920.1"/>
    <property type="molecule type" value="Genomic_DNA"/>
</dbReference>
<reference evidence="2 3" key="1">
    <citation type="submission" date="2020-01" db="EMBL/GenBank/DDBJ databases">
        <title>Genomes of bacteria type strains.</title>
        <authorList>
            <person name="Chen J."/>
            <person name="Zhu S."/>
            <person name="Chen J."/>
        </authorList>
    </citation>
    <scope>NUCLEOTIDE SEQUENCE [LARGE SCALE GENOMIC DNA]</scope>
    <source>
        <strain evidence="2 3">KCTC 52919</strain>
    </source>
</reference>
<dbReference type="RefSeq" id="WP_163044746.1">
    <property type="nucleotide sequence ID" value="NZ_JAAAMJ010000011.1"/>
</dbReference>
<dbReference type="InterPro" id="IPR013216">
    <property type="entry name" value="Methyltransf_11"/>
</dbReference>
<dbReference type="GO" id="GO:0032259">
    <property type="term" value="P:methylation"/>
    <property type="evidence" value="ECO:0007669"/>
    <property type="project" value="UniProtKB-KW"/>
</dbReference>
<keyword evidence="3" id="KW-1185">Reference proteome</keyword>
<sequence length="224" mass="24816">MAEPIDKEYYEVIANRSIAEKLLVRARNKMHADFLRLVRPSAETTILDVGVSDVQVKGANWLESVYAYPAKISACGLGKGGAFKAAFPEINYTTIVPNERLPYPDSAFDVVTANAVLEHVGSVANQRAFVAELSRVGRLVFLTVPHRYFPIEHHTSIPFLHFFDRSFALACTIAGKERWLKPENLIMMSRAHLRSLAPANSTIGYTGIGLGPFSSNLFLYSQNA</sequence>
<comment type="caution">
    <text evidence="2">The sequence shown here is derived from an EMBL/GenBank/DDBJ whole genome shotgun (WGS) entry which is preliminary data.</text>
</comment>
<keyword evidence="2" id="KW-0808">Transferase</keyword>
<gene>
    <name evidence="2" type="ORF">GTW51_14535</name>
</gene>
<feature type="domain" description="Methyltransferase type 11" evidence="1">
    <location>
        <begin position="99"/>
        <end position="136"/>
    </location>
</feature>
<name>A0A6L9MKA0_9HYPH</name>
<protein>
    <submittedName>
        <fullName evidence="2">Methyltransferase domain-containing protein</fullName>
    </submittedName>
</protein>
<evidence type="ECO:0000313" key="3">
    <source>
        <dbReference type="Proteomes" id="UP000476332"/>
    </source>
</evidence>
<organism evidence="2 3">
    <name type="scientific">Aurantimonas aggregata</name>
    <dbReference type="NCBI Taxonomy" id="2047720"/>
    <lineage>
        <taxon>Bacteria</taxon>
        <taxon>Pseudomonadati</taxon>
        <taxon>Pseudomonadota</taxon>
        <taxon>Alphaproteobacteria</taxon>
        <taxon>Hyphomicrobiales</taxon>
        <taxon>Aurantimonadaceae</taxon>
        <taxon>Aurantimonas</taxon>
    </lineage>
</organism>
<dbReference type="InterPro" id="IPR029063">
    <property type="entry name" value="SAM-dependent_MTases_sf"/>
</dbReference>
<proteinExistence type="predicted"/>
<accession>A0A6L9MKA0</accession>